<dbReference type="RefSeq" id="WP_183794370.1">
    <property type="nucleotide sequence ID" value="NZ_JACIDU010000017.1"/>
</dbReference>
<dbReference type="Pfam" id="PF09932">
    <property type="entry name" value="DUF2164"/>
    <property type="match status" value="1"/>
</dbReference>
<proteinExistence type="predicted"/>
<gene>
    <name evidence="1" type="ORF">GGQ66_003735</name>
</gene>
<organism evidence="1 2">
    <name type="scientific">Allorhizobium borbori</name>
    <dbReference type="NCBI Taxonomy" id="485907"/>
    <lineage>
        <taxon>Bacteria</taxon>
        <taxon>Pseudomonadati</taxon>
        <taxon>Pseudomonadota</taxon>
        <taxon>Alphaproteobacteria</taxon>
        <taxon>Hyphomicrobiales</taxon>
        <taxon>Rhizobiaceae</taxon>
        <taxon>Rhizobium/Agrobacterium group</taxon>
        <taxon>Allorhizobium</taxon>
    </lineage>
</organism>
<keyword evidence="2" id="KW-1185">Reference proteome</keyword>
<reference evidence="1 2" key="1">
    <citation type="submission" date="2020-08" db="EMBL/GenBank/DDBJ databases">
        <title>Genomic Encyclopedia of Type Strains, Phase IV (KMG-IV): sequencing the most valuable type-strain genomes for metagenomic binning, comparative biology and taxonomic classification.</title>
        <authorList>
            <person name="Goeker M."/>
        </authorList>
    </citation>
    <scope>NUCLEOTIDE SEQUENCE [LARGE SCALE GENOMIC DNA]</scope>
    <source>
        <strain evidence="1 2">DSM 26385</strain>
    </source>
</reference>
<name>A0A7W6K6Z6_9HYPH</name>
<dbReference type="EMBL" id="JACIDU010000017">
    <property type="protein sequence ID" value="MBB4105152.1"/>
    <property type="molecule type" value="Genomic_DNA"/>
</dbReference>
<evidence type="ECO:0000313" key="2">
    <source>
        <dbReference type="Proteomes" id="UP000584824"/>
    </source>
</evidence>
<dbReference type="InterPro" id="IPR018680">
    <property type="entry name" value="DUF2164"/>
</dbReference>
<dbReference type="AlphaFoldDB" id="A0A7W6K6Z6"/>
<protein>
    <submittedName>
        <fullName evidence="1">Uncharacterized protein (DUF2164 family)</fullName>
    </submittedName>
</protein>
<dbReference type="Proteomes" id="UP000584824">
    <property type="component" value="Unassembled WGS sequence"/>
</dbReference>
<accession>A0A7W6K6Z6</accession>
<evidence type="ECO:0000313" key="1">
    <source>
        <dbReference type="EMBL" id="MBB4105152.1"/>
    </source>
</evidence>
<sequence length="84" mass="9554">MDKIEFSKTERAALADAIRRYFTDELDQDIGGLQAELFLDFIGEAIGPVFYNRGLLDAEAAMMKKMDDLSDAVRMLERPLPVKR</sequence>
<comment type="caution">
    <text evidence="1">The sequence shown here is derived from an EMBL/GenBank/DDBJ whole genome shotgun (WGS) entry which is preliminary data.</text>
</comment>